<protein>
    <recommendedName>
        <fullName evidence="4">Secreted peptide</fullName>
    </recommendedName>
</protein>
<evidence type="ECO:0000256" key="1">
    <source>
        <dbReference type="SAM" id="Phobius"/>
    </source>
</evidence>
<sequence length="69" mass="8105">MESFFFLFFALNRASPVVNGFNDTYHFSFKSLRFFFSFPSPPSVSGFVFFLGRFGLPFPCRLSHMYMCM</sequence>
<keyword evidence="1" id="KW-0812">Transmembrane</keyword>
<feature type="signal peptide" evidence="2">
    <location>
        <begin position="1"/>
        <end position="20"/>
    </location>
</feature>
<name>A0A2M3ZLV6_9DIPT</name>
<keyword evidence="2" id="KW-0732">Signal</keyword>
<dbReference type="EMBL" id="GGFM01008689">
    <property type="protein sequence ID" value="MBW29440.1"/>
    <property type="molecule type" value="Transcribed_RNA"/>
</dbReference>
<evidence type="ECO:0000313" key="3">
    <source>
        <dbReference type="EMBL" id="MBW29440.1"/>
    </source>
</evidence>
<feature type="chain" id="PRO_5014649639" description="Secreted peptide" evidence="2">
    <location>
        <begin position="21"/>
        <end position="69"/>
    </location>
</feature>
<proteinExistence type="predicted"/>
<accession>A0A2M3ZLV6</accession>
<keyword evidence="1" id="KW-0472">Membrane</keyword>
<dbReference type="AlphaFoldDB" id="A0A2M3ZLV6"/>
<reference evidence="3" key="1">
    <citation type="submission" date="2018-01" db="EMBL/GenBank/DDBJ databases">
        <title>An insight into the sialome of Amazonian anophelines.</title>
        <authorList>
            <person name="Ribeiro J.M."/>
            <person name="Scarpassa V."/>
            <person name="Calvo E."/>
        </authorList>
    </citation>
    <scope>NUCLEOTIDE SEQUENCE</scope>
    <source>
        <tissue evidence="3">Salivary glands</tissue>
    </source>
</reference>
<organism evidence="3">
    <name type="scientific">Anopheles braziliensis</name>
    <dbReference type="NCBI Taxonomy" id="58242"/>
    <lineage>
        <taxon>Eukaryota</taxon>
        <taxon>Metazoa</taxon>
        <taxon>Ecdysozoa</taxon>
        <taxon>Arthropoda</taxon>
        <taxon>Hexapoda</taxon>
        <taxon>Insecta</taxon>
        <taxon>Pterygota</taxon>
        <taxon>Neoptera</taxon>
        <taxon>Endopterygota</taxon>
        <taxon>Diptera</taxon>
        <taxon>Nematocera</taxon>
        <taxon>Culicoidea</taxon>
        <taxon>Culicidae</taxon>
        <taxon>Anophelinae</taxon>
        <taxon>Anopheles</taxon>
    </lineage>
</organism>
<feature type="transmembrane region" description="Helical" evidence="1">
    <location>
        <begin position="44"/>
        <end position="62"/>
    </location>
</feature>
<evidence type="ECO:0000256" key="2">
    <source>
        <dbReference type="SAM" id="SignalP"/>
    </source>
</evidence>
<evidence type="ECO:0008006" key="4">
    <source>
        <dbReference type="Google" id="ProtNLM"/>
    </source>
</evidence>
<keyword evidence="1" id="KW-1133">Transmembrane helix</keyword>